<dbReference type="SUPFAM" id="SSF159501">
    <property type="entry name" value="EreA/ChaN-like"/>
    <property type="match status" value="1"/>
</dbReference>
<comment type="function">
    <text evidence="7">Catalyzes the methyl esterification of L-isoaspartyl residues in peptides and proteins that result from spontaneous decomposition of normal L-aspartyl and L-asparaginyl residues. It plays a role in the repair and/or degradation of damaged proteins.</text>
</comment>
<dbReference type="STRING" id="313367.JSE7799_02079"/>
<dbReference type="Gene3D" id="3.30.1870.10">
    <property type="entry name" value="EreA-like, domain 2"/>
    <property type="match status" value="1"/>
</dbReference>
<dbReference type="InterPro" id="IPR052036">
    <property type="entry name" value="Hydrolase/PRTase-associated"/>
</dbReference>
<dbReference type="PANTHER" id="PTHR31299">
    <property type="entry name" value="ESTERASE, PUTATIVE (AFU_ORTHOLOGUE AFUA_1G05850)-RELATED"/>
    <property type="match status" value="1"/>
</dbReference>
<dbReference type="NCBIfam" id="TIGR00080">
    <property type="entry name" value="pimt"/>
    <property type="match status" value="1"/>
</dbReference>
<keyword evidence="3 7" id="KW-0963">Cytoplasm</keyword>
<dbReference type="GO" id="GO:0004719">
    <property type="term" value="F:protein-L-isoaspartate (D-aspartate) O-methyltransferase activity"/>
    <property type="evidence" value="ECO:0007669"/>
    <property type="project" value="UniProtKB-UniRule"/>
</dbReference>
<evidence type="ECO:0000256" key="3">
    <source>
        <dbReference type="ARBA" id="ARBA00022490"/>
    </source>
</evidence>
<dbReference type="Proteomes" id="UP000049455">
    <property type="component" value="Unassembled WGS sequence"/>
</dbReference>
<dbReference type="EC" id="2.1.1.77" evidence="7"/>
<dbReference type="PANTHER" id="PTHR31299:SF0">
    <property type="entry name" value="ESTERASE, PUTATIVE (AFU_ORTHOLOGUE AFUA_1G05850)-RELATED"/>
    <property type="match status" value="1"/>
</dbReference>
<evidence type="ECO:0000256" key="5">
    <source>
        <dbReference type="ARBA" id="ARBA00022679"/>
    </source>
</evidence>
<dbReference type="NCBIfam" id="NF001453">
    <property type="entry name" value="PRK00312.1"/>
    <property type="match status" value="1"/>
</dbReference>
<dbReference type="AlphaFoldDB" id="A0A0M7BC09"/>
<dbReference type="GO" id="GO:0005737">
    <property type="term" value="C:cytoplasm"/>
    <property type="evidence" value="ECO:0007669"/>
    <property type="project" value="UniProtKB-SubCell"/>
</dbReference>
<keyword evidence="6 7" id="KW-0949">S-adenosyl-L-methionine</keyword>
<dbReference type="Pfam" id="PF01135">
    <property type="entry name" value="PCMT"/>
    <property type="match status" value="1"/>
</dbReference>
<dbReference type="InterPro" id="IPR000682">
    <property type="entry name" value="PCMT"/>
</dbReference>
<accession>A0A0M7BC09</accession>
<dbReference type="GO" id="GO:0046677">
    <property type="term" value="P:response to antibiotic"/>
    <property type="evidence" value="ECO:0007669"/>
    <property type="project" value="InterPro"/>
</dbReference>
<sequence>MPDMTDARGRMVDRQIARRGIRDQHVLDAMREVPREVFVASGSEEFAYEDGPLPIGHGQTISQPYIVALMIEAAEIRPGDRVLEVGAGSGYAAAIMGKIAGHVHAIERHAELGEYARARLKKAGIGNVDVHVADGTLGWPHAAPFDAILVAAGGPSVPDLLKKQLKEGGRMVIPVGESGDVQSLVRITRTGPDNWDEEDIGAVRFVPLIGEQGWTEDGRRSSSNHVPAQNSGRTLPQMVADAAEPLPEIEDDEFAAQFDRYADRRVVLLGEASHGTSEFYRARAAITRRLVEKHGFNIVAVEADWPDAAAINRYATHQAAREFEERAFSRFPTWMWRNTVVEGFSHWLRSHNAQVSDPDQQAGFYGLDIYNMHGSISAVLEYLDEVDPEAARVARERYGCLTPWQRDPATYGRAVLTQSYRDCEEQVVTQLRELLERKLDYEAKEDGASFLDAAQNARLVRSAEQYYRIMYFGGAESWNLRDTHMFETLEHLLESRGPDAKAVVWAHNSHIGDARATEMGAVRDELNIGQLCREKFGDEAAMIGFGTHTGTVAAATDWDGDMEVKRVRPSREDSFERICHDAGIPSFLLDMRRDAGLRRRLAEQRLERFIGVIYRPETELMSHYANASLSDQFDAWVWFDETSAVTPLGPEHDREGVPDTYPFGM</sequence>
<evidence type="ECO:0000256" key="7">
    <source>
        <dbReference type="HAMAP-Rule" id="MF_00090"/>
    </source>
</evidence>
<dbReference type="HAMAP" id="MF_00090">
    <property type="entry name" value="PIMT"/>
    <property type="match status" value="1"/>
</dbReference>
<evidence type="ECO:0000313" key="9">
    <source>
        <dbReference type="Proteomes" id="UP000049455"/>
    </source>
</evidence>
<feature type="active site" evidence="7">
    <location>
        <position position="62"/>
    </location>
</feature>
<proteinExistence type="inferred from homology"/>
<gene>
    <name evidence="8" type="primary">pcm_2</name>
    <name evidence="7" type="synonym">pcm</name>
    <name evidence="8" type="ORF">JSE7799_02079</name>
</gene>
<protein>
    <recommendedName>
        <fullName evidence="7">Protein-L-isoaspartate O-methyltransferase</fullName>
        <ecNumber evidence="7">2.1.1.77</ecNumber>
    </recommendedName>
    <alternativeName>
        <fullName evidence="7">L-isoaspartyl protein carboxyl methyltransferase</fullName>
    </alternativeName>
    <alternativeName>
        <fullName evidence="7">Protein L-isoaspartyl methyltransferase</fullName>
    </alternativeName>
    <alternativeName>
        <fullName evidence="7">Protein-beta-aspartate methyltransferase</fullName>
        <shortName evidence="7">PIMT</shortName>
    </alternativeName>
</protein>
<dbReference type="Gene3D" id="1.20.1440.30">
    <property type="entry name" value="Biosynthetic Protein domain"/>
    <property type="match status" value="1"/>
</dbReference>
<keyword evidence="9" id="KW-1185">Reference proteome</keyword>
<dbReference type="Gene3D" id="3.40.50.150">
    <property type="entry name" value="Vaccinia Virus protein VP39"/>
    <property type="match status" value="1"/>
</dbReference>
<keyword evidence="5 7" id="KW-0808">Transferase</keyword>
<dbReference type="CDD" id="cd14728">
    <property type="entry name" value="Ere-like"/>
    <property type="match status" value="1"/>
</dbReference>
<dbReference type="PROSITE" id="PS01279">
    <property type="entry name" value="PCMT"/>
    <property type="match status" value="1"/>
</dbReference>
<dbReference type="Gene3D" id="3.40.1660.10">
    <property type="entry name" value="EreA-like (biosynthetic domain)"/>
    <property type="match status" value="1"/>
</dbReference>
<evidence type="ECO:0000256" key="1">
    <source>
        <dbReference type="ARBA" id="ARBA00004496"/>
    </source>
</evidence>
<evidence type="ECO:0000256" key="6">
    <source>
        <dbReference type="ARBA" id="ARBA00022691"/>
    </source>
</evidence>
<dbReference type="SUPFAM" id="SSF53335">
    <property type="entry name" value="S-adenosyl-L-methionine-dependent methyltransferases"/>
    <property type="match status" value="1"/>
</dbReference>
<dbReference type="OrthoDB" id="9810066at2"/>
<evidence type="ECO:0000256" key="4">
    <source>
        <dbReference type="ARBA" id="ARBA00022603"/>
    </source>
</evidence>
<evidence type="ECO:0000256" key="2">
    <source>
        <dbReference type="ARBA" id="ARBA00005369"/>
    </source>
</evidence>
<reference evidence="8 9" key="1">
    <citation type="submission" date="2015-09" db="EMBL/GenBank/DDBJ databases">
        <authorList>
            <person name="Jackson K.R."/>
            <person name="Lunt B.L."/>
            <person name="Fisher J.N.B."/>
            <person name="Gardner A.V."/>
            <person name="Bailey M.E."/>
            <person name="Deus L.M."/>
            <person name="Earl A.S."/>
            <person name="Gibby P.D."/>
            <person name="Hartmann K.A."/>
            <person name="Liu J.E."/>
            <person name="Manci A.M."/>
            <person name="Nielsen D.A."/>
            <person name="Solomon M.B."/>
            <person name="Breakwell D.P."/>
            <person name="Burnett S.H."/>
            <person name="Grose J.H."/>
        </authorList>
    </citation>
    <scope>NUCLEOTIDE SEQUENCE [LARGE SCALE GENOMIC DNA]</scope>
    <source>
        <strain evidence="8 9">CECT 7799</strain>
    </source>
</reference>
<dbReference type="InterPro" id="IPR029063">
    <property type="entry name" value="SAM-dependent_MTases_sf"/>
</dbReference>
<comment type="subcellular location">
    <subcellularLocation>
        <location evidence="1 7">Cytoplasm</location>
    </subcellularLocation>
</comment>
<comment type="catalytic activity">
    <reaction evidence="7">
        <text>[protein]-L-isoaspartate + S-adenosyl-L-methionine = [protein]-L-isoaspartate alpha-methyl ester + S-adenosyl-L-homocysteine</text>
        <dbReference type="Rhea" id="RHEA:12705"/>
        <dbReference type="Rhea" id="RHEA-COMP:12143"/>
        <dbReference type="Rhea" id="RHEA-COMP:12144"/>
        <dbReference type="ChEBI" id="CHEBI:57856"/>
        <dbReference type="ChEBI" id="CHEBI:59789"/>
        <dbReference type="ChEBI" id="CHEBI:90596"/>
        <dbReference type="ChEBI" id="CHEBI:90598"/>
        <dbReference type="EC" id="2.1.1.77"/>
    </reaction>
</comment>
<name>A0A0M7BC09_9RHOB</name>
<dbReference type="RefSeq" id="WP_055663554.1">
    <property type="nucleotide sequence ID" value="NZ_CYPR01000137.1"/>
</dbReference>
<dbReference type="InterPro" id="IPR007815">
    <property type="entry name" value="Emycin_Estase"/>
</dbReference>
<dbReference type="Pfam" id="PF05139">
    <property type="entry name" value="Erythro_esteras"/>
    <property type="match status" value="1"/>
</dbReference>
<dbReference type="FunFam" id="3.40.50.150:FF:000010">
    <property type="entry name" value="Protein-L-isoaspartate O-methyltransferase"/>
    <property type="match status" value="1"/>
</dbReference>
<evidence type="ECO:0000313" key="8">
    <source>
        <dbReference type="EMBL" id="CUH39354.1"/>
    </source>
</evidence>
<dbReference type="EMBL" id="CYPR01000137">
    <property type="protein sequence ID" value="CUH39354.1"/>
    <property type="molecule type" value="Genomic_DNA"/>
</dbReference>
<comment type="similarity">
    <text evidence="2 7">Belongs to the methyltransferase superfamily. L-isoaspartyl/D-aspartyl protein methyltransferase family.</text>
</comment>
<organism evidence="8 9">
    <name type="scientific">Jannaschia seosinensis</name>
    <dbReference type="NCBI Taxonomy" id="313367"/>
    <lineage>
        <taxon>Bacteria</taxon>
        <taxon>Pseudomonadati</taxon>
        <taxon>Pseudomonadota</taxon>
        <taxon>Alphaproteobacteria</taxon>
        <taxon>Rhodobacterales</taxon>
        <taxon>Roseobacteraceae</taxon>
        <taxon>Jannaschia</taxon>
    </lineage>
</organism>
<keyword evidence="4 7" id="KW-0489">Methyltransferase</keyword>
<dbReference type="GO" id="GO:0032259">
    <property type="term" value="P:methylation"/>
    <property type="evidence" value="ECO:0007669"/>
    <property type="project" value="UniProtKB-KW"/>
</dbReference>
<dbReference type="GO" id="GO:0030091">
    <property type="term" value="P:protein repair"/>
    <property type="evidence" value="ECO:0007669"/>
    <property type="project" value="UniProtKB-UniRule"/>
</dbReference>